<evidence type="ECO:0000256" key="1">
    <source>
        <dbReference type="ARBA" id="ARBA00013260"/>
    </source>
</evidence>
<feature type="binding site" evidence="6">
    <location>
        <position position="66"/>
    </location>
    <ligand>
        <name>tRNA</name>
        <dbReference type="ChEBI" id="CHEBI:17843"/>
    </ligand>
</feature>
<dbReference type="FunFam" id="3.40.50.1470:FF:000001">
    <property type="entry name" value="Peptidyl-tRNA hydrolase"/>
    <property type="match status" value="1"/>
</dbReference>
<dbReference type="OrthoDB" id="9800507at2"/>
<evidence type="ECO:0000256" key="6">
    <source>
        <dbReference type="HAMAP-Rule" id="MF_00083"/>
    </source>
</evidence>
<keyword evidence="4 6" id="KW-0694">RNA-binding</keyword>
<evidence type="ECO:0000256" key="5">
    <source>
        <dbReference type="ARBA" id="ARBA00050038"/>
    </source>
</evidence>
<comment type="similarity">
    <text evidence="6">Belongs to the PTH family.</text>
</comment>
<dbReference type="InterPro" id="IPR001328">
    <property type="entry name" value="Pept_tRNA_hydro"/>
</dbReference>
<dbReference type="PANTHER" id="PTHR17224">
    <property type="entry name" value="PEPTIDYL-TRNA HYDROLASE"/>
    <property type="match status" value="1"/>
</dbReference>
<protein>
    <recommendedName>
        <fullName evidence="5 6">Peptidyl-tRNA hydrolase</fullName>
        <shortName evidence="6">Pth</shortName>
        <ecNumber evidence="1 6">3.1.1.29</ecNumber>
    </recommendedName>
</protein>
<reference evidence="7 8" key="1">
    <citation type="submission" date="2019-08" db="EMBL/GenBank/DDBJ databases">
        <title>Deep-cultivation of Planctomycetes and their phenomic and genomic characterization uncovers novel biology.</title>
        <authorList>
            <person name="Wiegand S."/>
            <person name="Jogler M."/>
            <person name="Boedeker C."/>
            <person name="Pinto D."/>
            <person name="Vollmers J."/>
            <person name="Rivas-Marin E."/>
            <person name="Kohn T."/>
            <person name="Peeters S.H."/>
            <person name="Heuer A."/>
            <person name="Rast P."/>
            <person name="Oberbeckmann S."/>
            <person name="Bunk B."/>
            <person name="Jeske O."/>
            <person name="Meyerdierks A."/>
            <person name="Storesund J.E."/>
            <person name="Kallscheuer N."/>
            <person name="Luecker S."/>
            <person name="Lage O.M."/>
            <person name="Pohl T."/>
            <person name="Merkel B.J."/>
            <person name="Hornburger P."/>
            <person name="Mueller R.-W."/>
            <person name="Bruemmer F."/>
            <person name="Labrenz M."/>
            <person name="Spormann A.M."/>
            <person name="Op den Camp H."/>
            <person name="Overmann J."/>
            <person name="Amann R."/>
            <person name="Jetten M.S.M."/>
            <person name="Mascher T."/>
            <person name="Medema M.H."/>
            <person name="Devos D.P."/>
            <person name="Kaster A.-K."/>
            <person name="Ovreas L."/>
            <person name="Rohde M."/>
            <person name="Galperin M.Y."/>
            <person name="Jogler C."/>
        </authorList>
    </citation>
    <scope>NUCLEOTIDE SEQUENCE [LARGE SCALE GENOMIC DNA]</scope>
    <source>
        <strain evidence="7 8">Pr1d</strain>
    </source>
</reference>
<comment type="subunit">
    <text evidence="6">Monomer.</text>
</comment>
<organism evidence="7 8">
    <name type="scientific">Bythopirellula goksoeyrii</name>
    <dbReference type="NCBI Taxonomy" id="1400387"/>
    <lineage>
        <taxon>Bacteria</taxon>
        <taxon>Pseudomonadati</taxon>
        <taxon>Planctomycetota</taxon>
        <taxon>Planctomycetia</taxon>
        <taxon>Pirellulales</taxon>
        <taxon>Lacipirellulaceae</taxon>
        <taxon>Bythopirellula</taxon>
    </lineage>
</organism>
<keyword evidence="2 6" id="KW-0820">tRNA-binding</keyword>
<dbReference type="GO" id="GO:0072344">
    <property type="term" value="P:rescue of stalled ribosome"/>
    <property type="evidence" value="ECO:0007669"/>
    <property type="project" value="UniProtKB-UniRule"/>
</dbReference>
<dbReference type="Gene3D" id="3.40.50.1470">
    <property type="entry name" value="Peptidyl-tRNA hydrolase"/>
    <property type="match status" value="1"/>
</dbReference>
<dbReference type="EMBL" id="CP042913">
    <property type="protein sequence ID" value="QEG34272.1"/>
    <property type="molecule type" value="Genomic_DNA"/>
</dbReference>
<dbReference type="AlphaFoldDB" id="A0A5B9QA05"/>
<dbReference type="RefSeq" id="WP_148072947.1">
    <property type="nucleotide sequence ID" value="NZ_CP042913.1"/>
</dbReference>
<dbReference type="GO" id="GO:0006515">
    <property type="term" value="P:protein quality control for misfolded or incompletely synthesized proteins"/>
    <property type="evidence" value="ECO:0007669"/>
    <property type="project" value="UniProtKB-UniRule"/>
</dbReference>
<evidence type="ECO:0000256" key="3">
    <source>
        <dbReference type="ARBA" id="ARBA00022801"/>
    </source>
</evidence>
<name>A0A5B9QA05_9BACT</name>
<accession>A0A5B9QA05</accession>
<dbReference type="EC" id="3.1.1.29" evidence="1 6"/>
<dbReference type="KEGG" id="bgok:Pr1d_15460"/>
<evidence type="ECO:0000313" key="8">
    <source>
        <dbReference type="Proteomes" id="UP000323917"/>
    </source>
</evidence>
<proteinExistence type="inferred from homology"/>
<sequence length="192" mass="21141">MKLVAGLGNPGKKYEATRHNIGFEVVQSLAREFASSTGRLKFEGHLQECLVGTEKLLLLMPQTFMNLSGRSIQQTMDFYKISTDDLLVVCDDFHLPLGTLRLRPAGSDGGQKGLADTIRQLKTDQIARLRLGIGPVPEEWNPADFVLGKFTSQECKEVRNQVTRAHQAVQTWAEQGITLAMSQFNGGPPEAG</sequence>
<dbReference type="InterPro" id="IPR036416">
    <property type="entry name" value="Pept_tRNA_hydro_sf"/>
</dbReference>
<comment type="catalytic activity">
    <reaction evidence="6">
        <text>an N-acyl-L-alpha-aminoacyl-tRNA + H2O = an N-acyl-L-amino acid + a tRNA + H(+)</text>
        <dbReference type="Rhea" id="RHEA:54448"/>
        <dbReference type="Rhea" id="RHEA-COMP:10123"/>
        <dbReference type="Rhea" id="RHEA-COMP:13883"/>
        <dbReference type="ChEBI" id="CHEBI:15377"/>
        <dbReference type="ChEBI" id="CHEBI:15378"/>
        <dbReference type="ChEBI" id="CHEBI:59874"/>
        <dbReference type="ChEBI" id="CHEBI:78442"/>
        <dbReference type="ChEBI" id="CHEBI:138191"/>
        <dbReference type="EC" id="3.1.1.29"/>
    </reaction>
</comment>
<feature type="active site" description="Proton acceptor" evidence="6">
    <location>
        <position position="19"/>
    </location>
</feature>
<evidence type="ECO:0000256" key="4">
    <source>
        <dbReference type="ARBA" id="ARBA00022884"/>
    </source>
</evidence>
<gene>
    <name evidence="6 7" type="primary">pth</name>
    <name evidence="7" type="ORF">Pr1d_15460</name>
</gene>
<keyword evidence="8" id="KW-1185">Reference proteome</keyword>
<dbReference type="SUPFAM" id="SSF53178">
    <property type="entry name" value="Peptidyl-tRNA hydrolase-like"/>
    <property type="match status" value="1"/>
</dbReference>
<feature type="site" description="Stabilizes the basic form of H active site to accept a proton" evidence="6">
    <location>
        <position position="91"/>
    </location>
</feature>
<dbReference type="PANTHER" id="PTHR17224:SF1">
    <property type="entry name" value="PEPTIDYL-TRNA HYDROLASE"/>
    <property type="match status" value="1"/>
</dbReference>
<keyword evidence="6" id="KW-0963">Cytoplasm</keyword>
<dbReference type="Proteomes" id="UP000323917">
    <property type="component" value="Chromosome"/>
</dbReference>
<dbReference type="GO" id="GO:0000049">
    <property type="term" value="F:tRNA binding"/>
    <property type="evidence" value="ECO:0007669"/>
    <property type="project" value="UniProtKB-UniRule"/>
</dbReference>
<dbReference type="Pfam" id="PF01195">
    <property type="entry name" value="Pept_tRNA_hydro"/>
    <property type="match status" value="1"/>
</dbReference>
<comment type="subcellular location">
    <subcellularLocation>
        <location evidence="6">Cytoplasm</location>
    </subcellularLocation>
</comment>
<dbReference type="GO" id="GO:0004045">
    <property type="term" value="F:peptidyl-tRNA hydrolase activity"/>
    <property type="evidence" value="ECO:0007669"/>
    <property type="project" value="UniProtKB-UniRule"/>
</dbReference>
<dbReference type="NCBIfam" id="TIGR00447">
    <property type="entry name" value="pth"/>
    <property type="match status" value="1"/>
</dbReference>
<comment type="function">
    <text evidence="6">Hydrolyzes ribosome-free peptidyl-tRNAs (with 1 or more amino acids incorporated), which drop off the ribosome during protein synthesis, or as a result of ribosome stalling.</text>
</comment>
<feature type="binding site" evidence="6">
    <location>
        <position position="64"/>
    </location>
    <ligand>
        <name>tRNA</name>
        <dbReference type="ChEBI" id="CHEBI:17843"/>
    </ligand>
</feature>
<dbReference type="GO" id="GO:0005737">
    <property type="term" value="C:cytoplasm"/>
    <property type="evidence" value="ECO:0007669"/>
    <property type="project" value="UniProtKB-SubCell"/>
</dbReference>
<keyword evidence="3 6" id="KW-0378">Hydrolase</keyword>
<dbReference type="HAMAP" id="MF_00083">
    <property type="entry name" value="Pept_tRNA_hydro_bact"/>
    <property type="match status" value="1"/>
</dbReference>
<evidence type="ECO:0000313" key="7">
    <source>
        <dbReference type="EMBL" id="QEG34272.1"/>
    </source>
</evidence>
<comment type="caution">
    <text evidence="6">Lacks conserved residue(s) required for the propagation of feature annotation.</text>
</comment>
<feature type="binding site" evidence="6">
    <location>
        <position position="14"/>
    </location>
    <ligand>
        <name>tRNA</name>
        <dbReference type="ChEBI" id="CHEBI:17843"/>
    </ligand>
</feature>
<comment type="function">
    <text evidence="6">Catalyzes the release of premature peptidyl moieties from peptidyl-tRNA molecules trapped in stalled 50S ribosomal subunits, and thus maintains levels of free tRNAs and 50S ribosomes.</text>
</comment>
<dbReference type="CDD" id="cd00462">
    <property type="entry name" value="PTH"/>
    <property type="match status" value="1"/>
</dbReference>
<evidence type="ECO:0000256" key="2">
    <source>
        <dbReference type="ARBA" id="ARBA00022555"/>
    </source>
</evidence>
<feature type="site" description="Discriminates between blocked and unblocked aminoacyl-tRNA" evidence="6">
    <location>
        <position position="9"/>
    </location>
</feature>